<keyword evidence="3" id="KW-1185">Reference proteome</keyword>
<evidence type="ECO:0000256" key="1">
    <source>
        <dbReference type="SAM" id="SignalP"/>
    </source>
</evidence>
<comment type="caution">
    <text evidence="2">The sequence shown here is derived from an EMBL/GenBank/DDBJ whole genome shotgun (WGS) entry which is preliminary data.</text>
</comment>
<dbReference type="AlphaFoldDB" id="A0ABD3VFW1"/>
<accession>A0ABD3VFW1</accession>
<organism evidence="2 3">
    <name type="scientific">Sinanodonta woodiana</name>
    <name type="common">Chinese pond mussel</name>
    <name type="synonym">Anodonta woodiana</name>
    <dbReference type="NCBI Taxonomy" id="1069815"/>
    <lineage>
        <taxon>Eukaryota</taxon>
        <taxon>Metazoa</taxon>
        <taxon>Spiralia</taxon>
        <taxon>Lophotrochozoa</taxon>
        <taxon>Mollusca</taxon>
        <taxon>Bivalvia</taxon>
        <taxon>Autobranchia</taxon>
        <taxon>Heteroconchia</taxon>
        <taxon>Palaeoheterodonta</taxon>
        <taxon>Unionida</taxon>
        <taxon>Unionoidea</taxon>
        <taxon>Unionidae</taxon>
        <taxon>Unioninae</taxon>
        <taxon>Sinanodonta</taxon>
    </lineage>
</organism>
<gene>
    <name evidence="2" type="ORF">ACJMK2_009658</name>
</gene>
<dbReference type="Pfam" id="PF07224">
    <property type="entry name" value="Chlorophyllase"/>
    <property type="match status" value="2"/>
</dbReference>
<feature type="signal peptide" evidence="1">
    <location>
        <begin position="1"/>
        <end position="15"/>
    </location>
</feature>
<evidence type="ECO:0000313" key="3">
    <source>
        <dbReference type="Proteomes" id="UP001634394"/>
    </source>
</evidence>
<dbReference type="PANTHER" id="PTHR33428">
    <property type="entry name" value="CHLOROPHYLLASE-2, CHLOROPLASTIC"/>
    <property type="match status" value="1"/>
</dbReference>
<feature type="chain" id="PRO_5044825513" evidence="1">
    <location>
        <begin position="16"/>
        <end position="276"/>
    </location>
</feature>
<keyword evidence="1" id="KW-0732">Signal</keyword>
<dbReference type="PANTHER" id="PTHR33428:SF14">
    <property type="entry name" value="CARBOXYLESTERASE TYPE B DOMAIN-CONTAINING PROTEIN"/>
    <property type="match status" value="1"/>
</dbReference>
<dbReference type="SUPFAM" id="SSF53474">
    <property type="entry name" value="alpha/beta-Hydrolases"/>
    <property type="match status" value="1"/>
</dbReference>
<reference evidence="2 3" key="1">
    <citation type="submission" date="2024-11" db="EMBL/GenBank/DDBJ databases">
        <title>Chromosome-level genome assembly of the freshwater bivalve Anodonta woodiana.</title>
        <authorList>
            <person name="Chen X."/>
        </authorList>
    </citation>
    <scope>NUCLEOTIDE SEQUENCE [LARGE SCALE GENOMIC DNA]</scope>
    <source>
        <strain evidence="2">MN2024</strain>
        <tissue evidence="2">Gills</tissue>
    </source>
</reference>
<evidence type="ECO:0000313" key="2">
    <source>
        <dbReference type="EMBL" id="KAL3859438.1"/>
    </source>
</evidence>
<protein>
    <submittedName>
        <fullName evidence="2">Uncharacterized protein</fullName>
    </submittedName>
</protein>
<dbReference type="InterPro" id="IPR029058">
    <property type="entry name" value="AB_hydrolase_fold"/>
</dbReference>
<sequence length="276" mass="31509">MKFLTFIASLVCVLGYEVLSIYVDWGNPYDMGRLPVNDLTITETIDKSPLHTTAHYPNQSGEYPVVFFIGGMNGYVLSEMYTDVLRMVAAHGFIVFGVDYKYPALTDGENIFKPILKQDLKPYFNEIDFSTVFIEPVSFDAFENVPNPVPALMYGTELSEKGLTKCCLPGTDFRQFYKIWKCPRLALEVADFGHCDILNREFWGVCTHICTKSNETRIDEYHKFIQGAMSSFVISTLQMRQDAITYLSDTTKIPVKLLEHQTDLNCTLEKKSDQLF</sequence>
<proteinExistence type="predicted"/>
<name>A0ABD3VFW1_SINWO</name>
<dbReference type="Gene3D" id="3.40.50.1820">
    <property type="entry name" value="alpha/beta hydrolase"/>
    <property type="match status" value="1"/>
</dbReference>
<dbReference type="InterPro" id="IPR017395">
    <property type="entry name" value="Chlorophyllase-like"/>
</dbReference>
<dbReference type="EMBL" id="JBJQND010000012">
    <property type="protein sequence ID" value="KAL3859438.1"/>
    <property type="molecule type" value="Genomic_DNA"/>
</dbReference>
<dbReference type="Proteomes" id="UP001634394">
    <property type="component" value="Unassembled WGS sequence"/>
</dbReference>